<evidence type="ECO:0000256" key="3">
    <source>
        <dbReference type="ARBA" id="ARBA00022801"/>
    </source>
</evidence>
<evidence type="ECO:0000256" key="1">
    <source>
        <dbReference type="ARBA" id="ARBA00022649"/>
    </source>
</evidence>
<dbReference type="OrthoDB" id="159782at2"/>
<dbReference type="NCBIfam" id="NF047751">
    <property type="entry name" value="HepT_toxin"/>
    <property type="match status" value="1"/>
</dbReference>
<accession>A0A5B2XDT1</accession>
<keyword evidence="1" id="KW-1277">Toxin-antitoxin system</keyword>
<dbReference type="InterPro" id="IPR037038">
    <property type="entry name" value="HepT-like_sf"/>
</dbReference>
<dbReference type="Proteomes" id="UP000323454">
    <property type="component" value="Unassembled WGS sequence"/>
</dbReference>
<dbReference type="InterPro" id="IPR008201">
    <property type="entry name" value="HepT-like"/>
</dbReference>
<dbReference type="EMBL" id="VUOB01000023">
    <property type="protein sequence ID" value="KAA2261908.1"/>
    <property type="molecule type" value="Genomic_DNA"/>
</dbReference>
<comment type="caution">
    <text evidence="5">The sequence shown here is derived from an EMBL/GenBank/DDBJ whole genome shotgun (WGS) entry which is preliminary data.</text>
</comment>
<sequence length="141" mass="15552">MNVNRDVVHERLRLMRDLLTDLDEIGQVTVERLGADRIIRHAIERIVTQLVDLSVSINSHIVAATRGEVPRTYRESFGALAAVGAISTDLAQELAPSAGLRNVLTHEYVTIDLSIVARAVPLAHTGFRQYVVEVARYLLAG</sequence>
<keyword evidence="6" id="KW-1185">Reference proteome</keyword>
<keyword evidence="2" id="KW-0540">Nuclease</keyword>
<organism evidence="5 6">
    <name type="scientific">Solihabitans fulvus</name>
    <dbReference type="NCBI Taxonomy" id="1892852"/>
    <lineage>
        <taxon>Bacteria</taxon>
        <taxon>Bacillati</taxon>
        <taxon>Actinomycetota</taxon>
        <taxon>Actinomycetes</taxon>
        <taxon>Pseudonocardiales</taxon>
        <taxon>Pseudonocardiaceae</taxon>
        <taxon>Solihabitans</taxon>
    </lineage>
</organism>
<dbReference type="Gene3D" id="1.20.120.580">
    <property type="entry name" value="bsu32300-like"/>
    <property type="match status" value="1"/>
</dbReference>
<keyword evidence="3" id="KW-0378">Hydrolase</keyword>
<gene>
    <name evidence="5" type="ORF">F0L68_14430</name>
</gene>
<evidence type="ECO:0000313" key="6">
    <source>
        <dbReference type="Proteomes" id="UP000323454"/>
    </source>
</evidence>
<dbReference type="InterPro" id="IPR052379">
    <property type="entry name" value="Type_VII_TA_RNase"/>
</dbReference>
<dbReference type="PANTHER" id="PTHR33397:SF5">
    <property type="entry name" value="RNASE YUTE-RELATED"/>
    <property type="match status" value="1"/>
</dbReference>
<name>A0A5B2XDT1_9PSEU</name>
<dbReference type="Pfam" id="PF01934">
    <property type="entry name" value="HepT-like"/>
    <property type="match status" value="1"/>
</dbReference>
<dbReference type="RefSeq" id="WP_149850071.1">
    <property type="nucleotide sequence ID" value="NZ_VUOB01000023.1"/>
</dbReference>
<evidence type="ECO:0000256" key="2">
    <source>
        <dbReference type="ARBA" id="ARBA00022722"/>
    </source>
</evidence>
<comment type="similarity">
    <text evidence="4">Belongs to the HepT RNase toxin family.</text>
</comment>
<dbReference type="GO" id="GO:0016787">
    <property type="term" value="F:hydrolase activity"/>
    <property type="evidence" value="ECO:0007669"/>
    <property type="project" value="UniProtKB-KW"/>
</dbReference>
<dbReference type="GO" id="GO:0004540">
    <property type="term" value="F:RNA nuclease activity"/>
    <property type="evidence" value="ECO:0007669"/>
    <property type="project" value="InterPro"/>
</dbReference>
<dbReference type="GO" id="GO:0110001">
    <property type="term" value="C:toxin-antitoxin complex"/>
    <property type="evidence" value="ECO:0007669"/>
    <property type="project" value="InterPro"/>
</dbReference>
<dbReference type="AlphaFoldDB" id="A0A5B2XDT1"/>
<evidence type="ECO:0000256" key="4">
    <source>
        <dbReference type="ARBA" id="ARBA00024207"/>
    </source>
</evidence>
<reference evidence="5 6" key="1">
    <citation type="submission" date="2019-09" db="EMBL/GenBank/DDBJ databases">
        <title>Goodfellowia gen. nov., a new genus of the Pseudonocardineae related to Actinoalloteichus, containing Goodfellowia coeruleoviolacea gen. nov., comb. nov. gen. nov., comb. nov.</title>
        <authorList>
            <person name="Labeda D."/>
        </authorList>
    </citation>
    <scope>NUCLEOTIDE SEQUENCE [LARGE SCALE GENOMIC DNA]</scope>
    <source>
        <strain evidence="5 6">AN110305</strain>
    </source>
</reference>
<evidence type="ECO:0000313" key="5">
    <source>
        <dbReference type="EMBL" id="KAA2261908.1"/>
    </source>
</evidence>
<reference evidence="5 6" key="2">
    <citation type="submission" date="2019-09" db="EMBL/GenBank/DDBJ databases">
        <authorList>
            <person name="Jin C."/>
        </authorList>
    </citation>
    <scope>NUCLEOTIDE SEQUENCE [LARGE SCALE GENOMIC DNA]</scope>
    <source>
        <strain evidence="5 6">AN110305</strain>
    </source>
</reference>
<dbReference type="PANTHER" id="PTHR33397">
    <property type="entry name" value="UPF0331 PROTEIN YUTE"/>
    <property type="match status" value="1"/>
</dbReference>
<protein>
    <submittedName>
        <fullName evidence="5">DUF86 domain-containing protein</fullName>
    </submittedName>
</protein>
<proteinExistence type="inferred from homology"/>